<gene>
    <name evidence="2" type="ORF">BGX16_1347</name>
</gene>
<keyword evidence="3" id="KW-1185">Reference proteome</keyword>
<sequence length="440" mass="51968">MDEYIEKAEKAQKIFSVKEKQFEKEIDGLQKEQATLKKSESQSSCEYIKLCKSDQLWDIENTALSYEEYDAFLRKDGVLDKIQEFIKNRDLFNQWKLNTEIREILNHHDLNNIVFYSWAQRNKANIPRIKEYKDLIKPSIRSFSVSQSNIDFLESIKNFFTDIVRNDDMEEIQNAFEILRSTVESGNELQKIIVRLQNAREEINEIIKGDVVLIALNECPICGTNFKSPELLIEHVDKYKPEFKTSQGLLYDNAKKIADKIQILLEEKIVKPIEFFFNKDNSFDMYESCKSKNLDDTATLLKRIKKILKLDENVVFNEESLQNLIIAPLEAKIKDVPENINFASINKIYDTYVKYIEDIKLNLDTIEKKRNYLAYCWNKSESERYQKLSSRIKLAQKKCEYCKSQIQHLKVIKNNLNEKRKEHLKKVVSEIEILFYIVDP</sequence>
<dbReference type="EMBL" id="PGEX01000001">
    <property type="protein sequence ID" value="PJJ41383.1"/>
    <property type="molecule type" value="Genomic_DNA"/>
</dbReference>
<evidence type="ECO:0000313" key="3">
    <source>
        <dbReference type="Proteomes" id="UP000231134"/>
    </source>
</evidence>
<reference evidence="2 3" key="1">
    <citation type="submission" date="2017-11" db="EMBL/GenBank/DDBJ databases">
        <title>Animal gut microbial communities from fecal samples from Wisconsin, USA.</title>
        <authorList>
            <person name="Neumann A."/>
        </authorList>
    </citation>
    <scope>NUCLEOTIDE SEQUENCE [LARGE SCALE GENOMIC DNA]</scope>
    <source>
        <strain evidence="2 3">UWS3</strain>
    </source>
</reference>
<feature type="coiled-coil region" evidence="1">
    <location>
        <begin position="378"/>
        <end position="426"/>
    </location>
</feature>
<proteinExistence type="predicted"/>
<dbReference type="Proteomes" id="UP000231134">
    <property type="component" value="Unassembled WGS sequence"/>
</dbReference>
<dbReference type="AlphaFoldDB" id="A0A2M9A6W7"/>
<evidence type="ECO:0000256" key="1">
    <source>
        <dbReference type="SAM" id="Coils"/>
    </source>
</evidence>
<accession>A0A2M9A6W7</accession>
<name>A0A2M9A6W7_9BACT</name>
<keyword evidence="1" id="KW-0175">Coiled coil</keyword>
<organism evidence="2 3">
    <name type="scientific">Hallerella succinigenes</name>
    <dbReference type="NCBI Taxonomy" id="1896222"/>
    <lineage>
        <taxon>Bacteria</taxon>
        <taxon>Pseudomonadati</taxon>
        <taxon>Fibrobacterota</taxon>
        <taxon>Fibrobacteria</taxon>
        <taxon>Fibrobacterales</taxon>
        <taxon>Fibrobacteraceae</taxon>
        <taxon>Hallerella</taxon>
    </lineage>
</organism>
<protein>
    <submittedName>
        <fullName evidence="2">Uncharacterized protein</fullName>
    </submittedName>
</protein>
<comment type="caution">
    <text evidence="2">The sequence shown here is derived from an EMBL/GenBank/DDBJ whole genome shotgun (WGS) entry which is preliminary data.</text>
</comment>
<evidence type="ECO:0000313" key="2">
    <source>
        <dbReference type="EMBL" id="PJJ41383.1"/>
    </source>
</evidence>